<evidence type="ECO:0000256" key="10">
    <source>
        <dbReference type="RuleBase" id="RU363035"/>
    </source>
</evidence>
<proteinExistence type="inferred from homology"/>
<keyword evidence="3 9" id="KW-0436">Ligase</keyword>
<feature type="domain" description="Methionyl/Valyl/Leucyl/Isoleucyl-tRNA synthetase anticodon-binding" evidence="12">
    <location>
        <begin position="698"/>
        <end position="811"/>
    </location>
</feature>
<dbReference type="GO" id="GO:0006429">
    <property type="term" value="P:leucyl-tRNA aminoacylation"/>
    <property type="evidence" value="ECO:0007669"/>
    <property type="project" value="UniProtKB-UniRule"/>
</dbReference>
<feature type="domain" description="Aminoacyl-tRNA synthetase class Ia" evidence="11">
    <location>
        <begin position="624"/>
        <end position="651"/>
    </location>
</feature>
<comment type="catalytic activity">
    <reaction evidence="8 9">
        <text>tRNA(Leu) + L-leucine + ATP = L-leucyl-tRNA(Leu) + AMP + diphosphate</text>
        <dbReference type="Rhea" id="RHEA:11688"/>
        <dbReference type="Rhea" id="RHEA-COMP:9613"/>
        <dbReference type="Rhea" id="RHEA-COMP:9622"/>
        <dbReference type="ChEBI" id="CHEBI:30616"/>
        <dbReference type="ChEBI" id="CHEBI:33019"/>
        <dbReference type="ChEBI" id="CHEBI:57427"/>
        <dbReference type="ChEBI" id="CHEBI:78442"/>
        <dbReference type="ChEBI" id="CHEBI:78494"/>
        <dbReference type="ChEBI" id="CHEBI:456215"/>
        <dbReference type="EC" id="6.1.1.4"/>
    </reaction>
</comment>
<evidence type="ECO:0000259" key="13">
    <source>
        <dbReference type="Pfam" id="PF13603"/>
    </source>
</evidence>
<dbReference type="InterPro" id="IPR014729">
    <property type="entry name" value="Rossmann-like_a/b/a_fold"/>
</dbReference>
<feature type="domain" description="Aminoacyl-tRNA synthetase class Ia" evidence="11">
    <location>
        <begin position="11"/>
        <end position="215"/>
    </location>
</feature>
<name>A0AB35YC76_9FIRM</name>
<comment type="subcellular location">
    <subcellularLocation>
        <location evidence="9">Cytoplasm</location>
    </subcellularLocation>
</comment>
<dbReference type="CDD" id="cd00812">
    <property type="entry name" value="LeuRS_core"/>
    <property type="match status" value="1"/>
</dbReference>
<dbReference type="PANTHER" id="PTHR43740">
    <property type="entry name" value="LEUCYL-TRNA SYNTHETASE"/>
    <property type="match status" value="1"/>
</dbReference>
<dbReference type="HAMAP" id="MF_00049_B">
    <property type="entry name" value="Leu_tRNA_synth_B"/>
    <property type="match status" value="1"/>
</dbReference>
<dbReference type="SUPFAM" id="SSF50677">
    <property type="entry name" value="ValRS/IleRS/LeuRS editing domain"/>
    <property type="match status" value="1"/>
</dbReference>
<dbReference type="PROSITE" id="PS00178">
    <property type="entry name" value="AA_TRNA_LIGASE_I"/>
    <property type="match status" value="1"/>
</dbReference>
<dbReference type="FunFam" id="3.40.50.620:FF:000077">
    <property type="entry name" value="Leucine--tRNA ligase"/>
    <property type="match status" value="1"/>
</dbReference>
<dbReference type="GO" id="GO:0004823">
    <property type="term" value="F:leucine-tRNA ligase activity"/>
    <property type="evidence" value="ECO:0007669"/>
    <property type="project" value="UniProtKB-UniRule"/>
</dbReference>
<keyword evidence="4 9" id="KW-0547">Nucleotide-binding</keyword>
<dbReference type="InterPro" id="IPR009080">
    <property type="entry name" value="tRNAsynth_Ia_anticodon-bd"/>
</dbReference>
<dbReference type="NCBIfam" id="TIGR00396">
    <property type="entry name" value="leuS_bact"/>
    <property type="match status" value="1"/>
</dbReference>
<keyword evidence="7 9" id="KW-0030">Aminoacyl-tRNA synthetase</keyword>
<dbReference type="GO" id="GO:0005829">
    <property type="term" value="C:cytosol"/>
    <property type="evidence" value="ECO:0007669"/>
    <property type="project" value="TreeGrafter"/>
</dbReference>
<dbReference type="FunFam" id="3.40.50.620:FF:000056">
    <property type="entry name" value="Leucine--tRNA ligase"/>
    <property type="match status" value="1"/>
</dbReference>
<comment type="similarity">
    <text evidence="1 9 10">Belongs to the class-I aminoacyl-tRNA synthetase family.</text>
</comment>
<dbReference type="EC" id="6.1.1.4" evidence="9"/>
<dbReference type="InterPro" id="IPR013155">
    <property type="entry name" value="M/V/L/I-tRNA-synth_anticd-bd"/>
</dbReference>
<evidence type="ECO:0000256" key="9">
    <source>
        <dbReference type="HAMAP-Rule" id="MF_00049"/>
    </source>
</evidence>
<dbReference type="GO" id="GO:0002161">
    <property type="term" value="F:aminoacyl-tRNA deacylase activity"/>
    <property type="evidence" value="ECO:0007669"/>
    <property type="project" value="InterPro"/>
</dbReference>
<dbReference type="RefSeq" id="WP_339395602.1">
    <property type="nucleotide sequence ID" value="NZ_JBBFGL010000007.1"/>
</dbReference>
<dbReference type="AlphaFoldDB" id="A0AB35YC76"/>
<dbReference type="SUPFAM" id="SSF47323">
    <property type="entry name" value="Anticodon-binding domain of a subclass of class I aminoacyl-tRNA synthetases"/>
    <property type="match status" value="1"/>
</dbReference>
<dbReference type="InterPro" id="IPR001412">
    <property type="entry name" value="aa-tRNA-synth_I_CS"/>
</dbReference>
<feature type="domain" description="Leucyl-tRNA synthetase editing" evidence="13">
    <location>
        <begin position="219"/>
        <end position="407"/>
    </location>
</feature>
<evidence type="ECO:0000313" key="15">
    <source>
        <dbReference type="Proteomes" id="UP001373196"/>
    </source>
</evidence>
<dbReference type="FunFam" id="1.10.730.10:FF:000011">
    <property type="entry name" value="Leucine--tRNA ligase chloroplastic/mitochondrial"/>
    <property type="match status" value="1"/>
</dbReference>
<dbReference type="InterPro" id="IPR009008">
    <property type="entry name" value="Val/Leu/Ile-tRNA-synth_edit"/>
</dbReference>
<evidence type="ECO:0000256" key="7">
    <source>
        <dbReference type="ARBA" id="ARBA00023146"/>
    </source>
</evidence>
<dbReference type="Gene3D" id="1.10.730.10">
    <property type="entry name" value="Isoleucyl-tRNA Synthetase, Domain 1"/>
    <property type="match status" value="1"/>
</dbReference>
<feature type="short sequence motif" description="'KMSKS' region" evidence="9">
    <location>
        <begin position="624"/>
        <end position="628"/>
    </location>
</feature>
<organism evidence="14 15">
    <name type="scientific">Faecalibacterium wellingii</name>
    <dbReference type="NCBI Taxonomy" id="2929491"/>
    <lineage>
        <taxon>Bacteria</taxon>
        <taxon>Bacillati</taxon>
        <taxon>Bacillota</taxon>
        <taxon>Clostridia</taxon>
        <taxon>Eubacteriales</taxon>
        <taxon>Oscillospiraceae</taxon>
        <taxon>Faecalibacterium</taxon>
    </lineage>
</organism>
<dbReference type="PRINTS" id="PR00985">
    <property type="entry name" value="TRNASYNTHLEU"/>
</dbReference>
<keyword evidence="2 9" id="KW-0963">Cytoplasm</keyword>
<dbReference type="PANTHER" id="PTHR43740:SF2">
    <property type="entry name" value="LEUCINE--TRNA LIGASE, MITOCHONDRIAL"/>
    <property type="match status" value="1"/>
</dbReference>
<evidence type="ECO:0000256" key="6">
    <source>
        <dbReference type="ARBA" id="ARBA00022917"/>
    </source>
</evidence>
<dbReference type="InterPro" id="IPR002300">
    <property type="entry name" value="aa-tRNA-synth_Ia"/>
</dbReference>
<protein>
    <recommendedName>
        <fullName evidence="9">Leucine--tRNA ligase</fullName>
        <ecNumber evidence="9">6.1.1.4</ecNumber>
    </recommendedName>
    <alternativeName>
        <fullName evidence="9">Leucyl-tRNA synthetase</fullName>
        <shortName evidence="9">LeuRS</shortName>
    </alternativeName>
</protein>
<comment type="caution">
    <text evidence="9">Lacks conserved residue(s) required for the propagation of feature annotation.</text>
</comment>
<comment type="caution">
    <text evidence="14">The sequence shown here is derived from an EMBL/GenBank/DDBJ whole genome shotgun (WGS) entry which is preliminary data.</text>
</comment>
<dbReference type="CDD" id="cd07958">
    <property type="entry name" value="Anticodon_Ia_Leu_BEm"/>
    <property type="match status" value="1"/>
</dbReference>
<dbReference type="EMBL" id="JBBFGL010000007">
    <property type="protein sequence ID" value="MEJ5196243.1"/>
    <property type="molecule type" value="Genomic_DNA"/>
</dbReference>
<evidence type="ECO:0000256" key="8">
    <source>
        <dbReference type="ARBA" id="ARBA00047469"/>
    </source>
</evidence>
<evidence type="ECO:0000259" key="12">
    <source>
        <dbReference type="Pfam" id="PF08264"/>
    </source>
</evidence>
<gene>
    <name evidence="9 14" type="primary">leuS</name>
    <name evidence="14" type="ORF">WF834_08660</name>
</gene>
<keyword evidence="5 9" id="KW-0067">ATP-binding</keyword>
<feature type="binding site" evidence="9">
    <location>
        <position position="627"/>
    </location>
    <ligand>
        <name>ATP</name>
        <dbReference type="ChEBI" id="CHEBI:30616"/>
    </ligand>
</feature>
<dbReference type="GO" id="GO:0005524">
    <property type="term" value="F:ATP binding"/>
    <property type="evidence" value="ECO:0007669"/>
    <property type="project" value="UniProtKB-UniRule"/>
</dbReference>
<evidence type="ECO:0000259" key="11">
    <source>
        <dbReference type="Pfam" id="PF00133"/>
    </source>
</evidence>
<evidence type="ECO:0000256" key="5">
    <source>
        <dbReference type="ARBA" id="ARBA00022840"/>
    </source>
</evidence>
<evidence type="ECO:0000256" key="2">
    <source>
        <dbReference type="ARBA" id="ARBA00022490"/>
    </source>
</evidence>
<sequence>MKYDYKAVEAKWQKVWEDEKTFHVEIDHKKPKFYALVEFPYPSGAGLHVGHPRSYTALDVVSRKRRQNGYNVLYPMGWDAFGLPTENFAMKNHIHPAIVTKNNVDHFRSQLKALGFSFDWDREINTTDPEYYKWTQWIFLQLYKHGLAYKKEMNVNWCTGCKCVLANEEVVNGVCERCGSEVVHRVKSQWMLKITAYADKLIDGLDGLDYIERVATQQKNWIGRSHGAEVNFGTTAGDTLTVYTTRCDTLFGATYMVVSPEHAMVKEWLDKGILKNADAVKAYQAEAARKSDFERSELNKEKTGVKLEGVMGINPVNDTEIPIFISDYVLSTYGTGAIMAVPAHDTRDWEFAKKFGLPIIEVVKGNTPSNLDEAAFTDVATGTLVNSGFLNGLSVTDAKKKMIEWLEANGKGCDKVNYKLRDWVFSRQRYWGEPIPMVKCEKCGWQPLPESSLPLTLPDITDFEPGPDGESPLARHKDWVKTTCPCCGGPATRETDTMPQWAGSSWYFLRYMDPHCKDAIASKEALEYWSPVDWYNGGMEHTTLHLLYSRFWHKFLYDIGAVPSPEPYQKRTAHGMILGLNPHSFVNLPAEEQEKLLKEYGSQKAAEKALEEKYGEMARHPIVKMSKSLGNVINPDEVVDQYGADTMRLYEMFMGDFEQAAPWQTSAIAGCSRFLDRVWALSDKLVEGEGYRPQVETLMHQTIKKVGADIETLKMNTAIAQLMTLVNALYDNGGATKAELETVVQLLNPFAPHMTEELWEKLGHSHTEQLAYYPWPKYEEAKCVESTVEIAVQVNGKVKARLKVAADIDAAAAIAAAKADPAVAAALEGKQLVKEIYVKGRLVNLAVKG</sequence>
<accession>A0AB35YC76</accession>
<dbReference type="Pfam" id="PF08264">
    <property type="entry name" value="Anticodon_1"/>
    <property type="match status" value="1"/>
</dbReference>
<keyword evidence="6 9" id="KW-0648">Protein biosynthesis</keyword>
<dbReference type="SUPFAM" id="SSF52374">
    <property type="entry name" value="Nucleotidylyl transferase"/>
    <property type="match status" value="1"/>
</dbReference>
<dbReference type="InterPro" id="IPR025709">
    <property type="entry name" value="Leu_tRNA-synth_edit"/>
</dbReference>
<reference evidence="14" key="1">
    <citation type="submission" date="2024-03" db="EMBL/GenBank/DDBJ databases">
        <authorList>
            <person name="Plomp N."/>
            <person name="Harmsen H.J."/>
        </authorList>
    </citation>
    <scope>NUCLEOTIDE SEQUENCE</scope>
    <source>
        <strain evidence="14">HTF-128</strain>
    </source>
</reference>
<dbReference type="Pfam" id="PF00133">
    <property type="entry name" value="tRNA-synt_1"/>
    <property type="match status" value="2"/>
</dbReference>
<dbReference type="Proteomes" id="UP001373196">
    <property type="component" value="Unassembled WGS sequence"/>
</dbReference>
<evidence type="ECO:0000256" key="1">
    <source>
        <dbReference type="ARBA" id="ARBA00005594"/>
    </source>
</evidence>
<evidence type="ECO:0000313" key="14">
    <source>
        <dbReference type="EMBL" id="MEJ5196243.1"/>
    </source>
</evidence>
<dbReference type="InterPro" id="IPR002302">
    <property type="entry name" value="Leu-tRNA-ligase"/>
</dbReference>
<dbReference type="Gene3D" id="3.40.50.620">
    <property type="entry name" value="HUPs"/>
    <property type="match status" value="2"/>
</dbReference>
<dbReference type="Pfam" id="PF13603">
    <property type="entry name" value="tRNA-synt_1_2"/>
    <property type="match status" value="1"/>
</dbReference>
<evidence type="ECO:0000256" key="3">
    <source>
        <dbReference type="ARBA" id="ARBA00022598"/>
    </source>
</evidence>
<evidence type="ECO:0000256" key="4">
    <source>
        <dbReference type="ARBA" id="ARBA00022741"/>
    </source>
</evidence>